<reference evidence="3" key="1">
    <citation type="journal article" date="2023" name="Commun. Biol.">
        <title>Genome analysis of Parmales, the sister group of diatoms, reveals the evolutionary specialization of diatoms from phago-mixotrophs to photoautotrophs.</title>
        <authorList>
            <person name="Ban H."/>
            <person name="Sato S."/>
            <person name="Yoshikawa S."/>
            <person name="Yamada K."/>
            <person name="Nakamura Y."/>
            <person name="Ichinomiya M."/>
            <person name="Sato N."/>
            <person name="Blanc-Mathieu R."/>
            <person name="Endo H."/>
            <person name="Kuwata A."/>
            <person name="Ogata H."/>
        </authorList>
    </citation>
    <scope>NUCLEOTIDE SEQUENCE [LARGE SCALE GENOMIC DNA]</scope>
    <source>
        <strain evidence="3">NIES 3699</strain>
    </source>
</reference>
<protein>
    <recommendedName>
        <fullName evidence="4">LisH domain-containing protein</fullName>
    </recommendedName>
</protein>
<dbReference type="PANTHER" id="PTHR47198">
    <property type="entry name" value="OS05G0299300 PROTEIN"/>
    <property type="match status" value="1"/>
</dbReference>
<gene>
    <name evidence="2" type="ORF">TrVE_jg1099</name>
</gene>
<proteinExistence type="predicted"/>
<dbReference type="EMBL" id="BRXX01000333">
    <property type="protein sequence ID" value="GMI05631.1"/>
    <property type="molecule type" value="Genomic_DNA"/>
</dbReference>
<sequence length="274" mass="31348">MSSSPPPPPLLLTCDSLVTSYLLYRGYTSTHTSFLSESAHSPDITNPSKIVDGLFAAMEGDNFWTLYLRVKELFDAKWSQWEIHLAKCWLVTKINCNSHTEIHDFFSSPPITLPSSFRPWYSIVYVRAPEKDSAFSSYFMGSFRENLKIGVFNFLNSVIKGVELPRILFLLKYMGSDEQRAVRSEIEGLRGKSRTLEEENEGLKRRVKELEGHVEGLVDVVVEEIEDDNKKLWRDDVKRGEMVKRAVASRGNVEEFLRILRSEEEEEEEGGGAL</sequence>
<comment type="caution">
    <text evidence="2">The sequence shown here is derived from an EMBL/GenBank/DDBJ whole genome shotgun (WGS) entry which is preliminary data.</text>
</comment>
<evidence type="ECO:0008006" key="4">
    <source>
        <dbReference type="Google" id="ProtNLM"/>
    </source>
</evidence>
<name>A0A9W7CGE6_9STRA</name>
<keyword evidence="3" id="KW-1185">Reference proteome</keyword>
<dbReference type="Proteomes" id="UP001165160">
    <property type="component" value="Unassembled WGS sequence"/>
</dbReference>
<dbReference type="AlphaFoldDB" id="A0A9W7CGE6"/>
<dbReference type="PANTHER" id="PTHR47198:SF1">
    <property type="entry name" value="WD REPEAT-CONTAINING PROTEIN 91-LIKE ISOFORM X1"/>
    <property type="match status" value="1"/>
</dbReference>
<evidence type="ECO:0000313" key="3">
    <source>
        <dbReference type="Proteomes" id="UP001165160"/>
    </source>
</evidence>
<evidence type="ECO:0000256" key="1">
    <source>
        <dbReference type="SAM" id="Coils"/>
    </source>
</evidence>
<keyword evidence="1" id="KW-0175">Coiled coil</keyword>
<accession>A0A9W7CGE6</accession>
<feature type="coiled-coil region" evidence="1">
    <location>
        <begin position="186"/>
        <end position="213"/>
    </location>
</feature>
<organism evidence="2 3">
    <name type="scientific">Triparma verrucosa</name>
    <dbReference type="NCBI Taxonomy" id="1606542"/>
    <lineage>
        <taxon>Eukaryota</taxon>
        <taxon>Sar</taxon>
        <taxon>Stramenopiles</taxon>
        <taxon>Ochrophyta</taxon>
        <taxon>Bolidophyceae</taxon>
        <taxon>Parmales</taxon>
        <taxon>Triparmaceae</taxon>
        <taxon>Triparma</taxon>
    </lineage>
</organism>
<evidence type="ECO:0000313" key="2">
    <source>
        <dbReference type="EMBL" id="GMI05631.1"/>
    </source>
</evidence>